<evidence type="ECO:0000313" key="8">
    <source>
        <dbReference type="Proteomes" id="UP000183832"/>
    </source>
</evidence>
<name>A0A1J1IVD2_9DIPT</name>
<comment type="subcellular location">
    <subcellularLocation>
        <location evidence="1">Mitochondrion membrane</location>
    </subcellularLocation>
</comment>
<evidence type="ECO:0000256" key="1">
    <source>
        <dbReference type="ARBA" id="ARBA00004325"/>
    </source>
</evidence>
<proteinExistence type="predicted"/>
<dbReference type="STRING" id="568069.A0A1J1IVD2"/>
<evidence type="ECO:0000256" key="2">
    <source>
        <dbReference type="ARBA" id="ARBA00022692"/>
    </source>
</evidence>
<dbReference type="InterPro" id="IPR007667">
    <property type="entry name" value="Hypoxia_induced_domain"/>
</dbReference>
<organism evidence="7 8">
    <name type="scientific">Clunio marinus</name>
    <dbReference type="NCBI Taxonomy" id="568069"/>
    <lineage>
        <taxon>Eukaryota</taxon>
        <taxon>Metazoa</taxon>
        <taxon>Ecdysozoa</taxon>
        <taxon>Arthropoda</taxon>
        <taxon>Hexapoda</taxon>
        <taxon>Insecta</taxon>
        <taxon>Pterygota</taxon>
        <taxon>Neoptera</taxon>
        <taxon>Endopterygota</taxon>
        <taxon>Diptera</taxon>
        <taxon>Nematocera</taxon>
        <taxon>Chironomoidea</taxon>
        <taxon>Chironomidae</taxon>
        <taxon>Clunio</taxon>
    </lineage>
</organism>
<gene>
    <name evidence="7" type="ORF">CLUMA_CG017169</name>
</gene>
<dbReference type="PANTHER" id="PTHR12297:SF18">
    <property type="entry name" value="HIG1 DOMAIN FAMILY MEMBER 2A"/>
    <property type="match status" value="1"/>
</dbReference>
<sequence length="109" mass="12098">MSKPNSGLTSNANELEWIQMRKEFSADSGVETNKEKFIRKFKSNPLVPTGCLLTAAALTYGLYSFRKGERKMSQMMMRVRIAAQGFTVVALVIGVMTATTTIGNKDEKK</sequence>
<evidence type="ECO:0000259" key="6">
    <source>
        <dbReference type="PROSITE" id="PS51503"/>
    </source>
</evidence>
<protein>
    <submittedName>
        <fullName evidence="7">CLUMA_CG017169, isoform A</fullName>
    </submittedName>
</protein>
<keyword evidence="2 5" id="KW-0812">Transmembrane</keyword>
<dbReference type="Pfam" id="PF04588">
    <property type="entry name" value="HIG_1_N"/>
    <property type="match status" value="1"/>
</dbReference>
<evidence type="ECO:0000313" key="7">
    <source>
        <dbReference type="EMBL" id="CRL04056.1"/>
    </source>
</evidence>
<keyword evidence="3 5" id="KW-1133">Transmembrane helix</keyword>
<dbReference type="AlphaFoldDB" id="A0A1J1IVD2"/>
<dbReference type="EMBL" id="CVRI01000061">
    <property type="protein sequence ID" value="CRL04056.1"/>
    <property type="molecule type" value="Genomic_DNA"/>
</dbReference>
<dbReference type="GO" id="GO:0097250">
    <property type="term" value="P:mitochondrial respirasome assembly"/>
    <property type="evidence" value="ECO:0007669"/>
    <property type="project" value="TreeGrafter"/>
</dbReference>
<dbReference type="Gene3D" id="6.10.140.1320">
    <property type="match status" value="1"/>
</dbReference>
<feature type="domain" description="HIG1" evidence="6">
    <location>
        <begin position="18"/>
        <end position="109"/>
    </location>
</feature>
<dbReference type="PANTHER" id="PTHR12297">
    <property type="entry name" value="HYPOXIA-INDUCBILE GENE 1 HIG1 -RELATED"/>
    <property type="match status" value="1"/>
</dbReference>
<feature type="transmembrane region" description="Helical" evidence="5">
    <location>
        <begin position="46"/>
        <end position="65"/>
    </location>
</feature>
<keyword evidence="8" id="KW-1185">Reference proteome</keyword>
<keyword evidence="4 5" id="KW-0472">Membrane</keyword>
<feature type="transmembrane region" description="Helical" evidence="5">
    <location>
        <begin position="85"/>
        <end position="103"/>
    </location>
</feature>
<dbReference type="InterPro" id="IPR050355">
    <property type="entry name" value="RCF1"/>
</dbReference>
<dbReference type="OrthoDB" id="6604018at2759"/>
<dbReference type="Proteomes" id="UP000183832">
    <property type="component" value="Unassembled WGS sequence"/>
</dbReference>
<dbReference type="PROSITE" id="PS51503">
    <property type="entry name" value="HIG1"/>
    <property type="match status" value="1"/>
</dbReference>
<evidence type="ECO:0000256" key="5">
    <source>
        <dbReference type="SAM" id="Phobius"/>
    </source>
</evidence>
<reference evidence="7 8" key="1">
    <citation type="submission" date="2015-04" db="EMBL/GenBank/DDBJ databases">
        <authorList>
            <person name="Syromyatnikov M.Y."/>
            <person name="Popov V.N."/>
        </authorList>
    </citation>
    <scope>NUCLEOTIDE SEQUENCE [LARGE SCALE GENOMIC DNA]</scope>
</reference>
<evidence type="ECO:0000256" key="4">
    <source>
        <dbReference type="ARBA" id="ARBA00023136"/>
    </source>
</evidence>
<accession>A0A1J1IVD2</accession>
<evidence type="ECO:0000256" key="3">
    <source>
        <dbReference type="ARBA" id="ARBA00022989"/>
    </source>
</evidence>
<dbReference type="GO" id="GO:0031966">
    <property type="term" value="C:mitochondrial membrane"/>
    <property type="evidence" value="ECO:0007669"/>
    <property type="project" value="UniProtKB-SubCell"/>
</dbReference>